<keyword evidence="3" id="KW-1133">Transmembrane helix</keyword>
<dbReference type="InterPro" id="IPR039532">
    <property type="entry name" value="TetR_C_Firmicutes"/>
</dbReference>
<dbReference type="PANTHER" id="PTHR43479:SF7">
    <property type="entry name" value="TETR-FAMILY TRANSCRIPTIONAL REGULATOR"/>
    <property type="match status" value="1"/>
</dbReference>
<keyword evidence="3" id="KW-0472">Membrane</keyword>
<dbReference type="Pfam" id="PF00440">
    <property type="entry name" value="TetR_N"/>
    <property type="match status" value="1"/>
</dbReference>
<evidence type="ECO:0000256" key="2">
    <source>
        <dbReference type="PROSITE-ProRule" id="PRU00335"/>
    </source>
</evidence>
<evidence type="ECO:0000256" key="1">
    <source>
        <dbReference type="ARBA" id="ARBA00023125"/>
    </source>
</evidence>
<dbReference type="Pfam" id="PF14278">
    <property type="entry name" value="TetR_C_8"/>
    <property type="match status" value="1"/>
</dbReference>
<dbReference type="PANTHER" id="PTHR43479">
    <property type="entry name" value="ACREF/ENVCD OPERON REPRESSOR-RELATED"/>
    <property type="match status" value="1"/>
</dbReference>
<feature type="transmembrane region" description="Helical" evidence="3">
    <location>
        <begin position="148"/>
        <end position="168"/>
    </location>
</feature>
<dbReference type="InterPro" id="IPR050624">
    <property type="entry name" value="HTH-type_Tx_Regulator"/>
</dbReference>
<dbReference type="AlphaFoldDB" id="A0A7C9JRZ1"/>
<evidence type="ECO:0000256" key="3">
    <source>
        <dbReference type="SAM" id="Phobius"/>
    </source>
</evidence>
<reference evidence="5" key="1">
    <citation type="submission" date="2018-08" db="EMBL/GenBank/DDBJ databases">
        <title>Murine metabolic-syndrome-specific gut microbial biobank.</title>
        <authorList>
            <person name="Liu C."/>
        </authorList>
    </citation>
    <scope>NUCLEOTIDE SEQUENCE [LARGE SCALE GENOMIC DNA]</scope>
    <source>
        <strain evidence="5">Z82</strain>
    </source>
</reference>
<protein>
    <submittedName>
        <fullName evidence="5">TetR/AcrR family transcriptional regulator</fullName>
    </submittedName>
</protein>
<dbReference type="InterPro" id="IPR009057">
    <property type="entry name" value="Homeodomain-like_sf"/>
</dbReference>
<keyword evidence="3" id="KW-0812">Transmembrane</keyword>
<feature type="domain" description="HTH tetR-type" evidence="4">
    <location>
        <begin position="6"/>
        <end position="66"/>
    </location>
</feature>
<accession>A0A7C9JRZ1</accession>
<dbReference type="GO" id="GO:0003677">
    <property type="term" value="F:DNA binding"/>
    <property type="evidence" value="ECO:0007669"/>
    <property type="project" value="UniProtKB-UniRule"/>
</dbReference>
<keyword evidence="1 2" id="KW-0238">DNA-binding</keyword>
<dbReference type="PROSITE" id="PS50977">
    <property type="entry name" value="HTH_TETR_2"/>
    <property type="match status" value="1"/>
</dbReference>
<dbReference type="EMBL" id="QWKH01000040">
    <property type="protein sequence ID" value="NBI34677.1"/>
    <property type="molecule type" value="Genomic_DNA"/>
</dbReference>
<feature type="DNA-binding region" description="H-T-H motif" evidence="2">
    <location>
        <begin position="29"/>
        <end position="48"/>
    </location>
</feature>
<evidence type="ECO:0000259" key="4">
    <source>
        <dbReference type="PROSITE" id="PS50977"/>
    </source>
</evidence>
<evidence type="ECO:0000313" key="5">
    <source>
        <dbReference type="EMBL" id="NBI34677.1"/>
    </source>
</evidence>
<organism evidence="5">
    <name type="scientific">Muribaculaceae bacterium Z82</name>
    <dbReference type="NCBI Taxonomy" id="2304548"/>
    <lineage>
        <taxon>Bacteria</taxon>
        <taxon>Pseudomonadati</taxon>
        <taxon>Bacteroidota</taxon>
        <taxon>Bacteroidia</taxon>
        <taxon>Bacteroidales</taxon>
        <taxon>Muribaculaceae</taxon>
    </lineage>
</organism>
<dbReference type="InterPro" id="IPR001647">
    <property type="entry name" value="HTH_TetR"/>
</dbReference>
<dbReference type="SUPFAM" id="SSF46689">
    <property type="entry name" value="Homeodomain-like"/>
    <property type="match status" value="1"/>
</dbReference>
<dbReference type="Gene3D" id="1.10.357.10">
    <property type="entry name" value="Tetracycline Repressor, domain 2"/>
    <property type="match status" value="1"/>
</dbReference>
<proteinExistence type="predicted"/>
<dbReference type="PRINTS" id="PR00455">
    <property type="entry name" value="HTHTETR"/>
</dbReference>
<comment type="caution">
    <text evidence="5">The sequence shown here is derived from an EMBL/GenBank/DDBJ whole genome shotgun (WGS) entry which is preliminary data.</text>
</comment>
<name>A0A7C9JRZ1_9BACT</name>
<gene>
    <name evidence="5" type="ORF">D1639_06460</name>
</gene>
<sequence>MDRRVAKTRRALRQALIELTEERGLDALGVGDICERADINRGTFYNHFADKESLVIALEDELLAQLELFRARIAELDALGFAKLRLTKRPLPVLVDLFDTLRDQGDFLHAMLGPRGDASFGPRLRDCVCTDLVYSVLHERYRASADPFVGYYVSFYAAAYLGVIMRWVETGMTESSETMARIAMRLFFIKPGETIVL</sequence>